<dbReference type="PIRSF" id="PIRSF038471">
    <property type="entry name" value="MreC"/>
    <property type="match status" value="1"/>
</dbReference>
<evidence type="ECO:0000256" key="1">
    <source>
        <dbReference type="ARBA" id="ARBA00009369"/>
    </source>
</evidence>
<keyword evidence="7" id="KW-0472">Membrane</keyword>
<keyword evidence="7" id="KW-0812">Transmembrane</keyword>
<evidence type="ECO:0000313" key="9">
    <source>
        <dbReference type="EMBL" id="PIY95517.1"/>
    </source>
</evidence>
<dbReference type="GO" id="GO:0005886">
    <property type="term" value="C:plasma membrane"/>
    <property type="evidence" value="ECO:0007669"/>
    <property type="project" value="TreeGrafter"/>
</dbReference>
<dbReference type="Gene3D" id="2.40.10.340">
    <property type="entry name" value="Rod shape-determining protein MreC, domain 1"/>
    <property type="match status" value="1"/>
</dbReference>
<dbReference type="NCBIfam" id="TIGR00219">
    <property type="entry name" value="mreC"/>
    <property type="match status" value="1"/>
</dbReference>
<accession>A0A2M7RG13</accession>
<comment type="similarity">
    <text evidence="1 5">Belongs to the MreC family.</text>
</comment>
<dbReference type="InterPro" id="IPR055342">
    <property type="entry name" value="MreC_beta-barrel_core"/>
</dbReference>
<comment type="caution">
    <text evidence="9">The sequence shown here is derived from an EMBL/GenBank/DDBJ whole genome shotgun (WGS) entry which is preliminary data.</text>
</comment>
<evidence type="ECO:0000256" key="7">
    <source>
        <dbReference type="SAM" id="Phobius"/>
    </source>
</evidence>
<gene>
    <name evidence="9" type="primary">mreC</name>
    <name evidence="9" type="ORF">COY66_06655</name>
</gene>
<feature type="coiled-coil region" evidence="6">
    <location>
        <begin position="66"/>
        <end position="110"/>
    </location>
</feature>
<dbReference type="Proteomes" id="UP000230779">
    <property type="component" value="Unassembled WGS sequence"/>
</dbReference>
<feature type="domain" description="Rod shape-determining protein MreC beta-barrel core" evidence="8">
    <location>
        <begin position="119"/>
        <end position="266"/>
    </location>
</feature>
<feature type="transmembrane region" description="Helical" evidence="7">
    <location>
        <begin position="12"/>
        <end position="30"/>
    </location>
</feature>
<comment type="function">
    <text evidence="5">Involved in formation and maintenance of cell shape.</text>
</comment>
<sequence length="268" mass="29402">MRQKIFNFRINAYLSIAVALVLLIFLHWVGVLKPIEDILIYAIKPVEKLTYRLGLDIFVNQNTLTKEQLDTENAELNDKLSDALIENARLRSLVTKSETLQKELDFLNQKSYNAISTQIIGKPSDTTAQIYLLDKGEKDGVKVGLPVIYLDGILVGKIVGVENSVAQLLLINDSQSAVGAQIQNEASSPGIIVGKLGLALEMQFIPQTETVAKGQIVVTSGLEENIPPGLVIGQIDEVSNKTEELFQTATIESPVPLERLDVLSIIIP</sequence>
<evidence type="ECO:0000313" key="10">
    <source>
        <dbReference type="Proteomes" id="UP000230779"/>
    </source>
</evidence>
<dbReference type="GO" id="GO:0008360">
    <property type="term" value="P:regulation of cell shape"/>
    <property type="evidence" value="ECO:0007669"/>
    <property type="project" value="UniProtKB-KW"/>
</dbReference>
<dbReference type="EMBL" id="PFMD01000079">
    <property type="protein sequence ID" value="PIY95517.1"/>
    <property type="molecule type" value="Genomic_DNA"/>
</dbReference>
<keyword evidence="7" id="KW-1133">Transmembrane helix</keyword>
<dbReference type="Pfam" id="PF04085">
    <property type="entry name" value="MreC"/>
    <property type="match status" value="1"/>
</dbReference>
<evidence type="ECO:0000256" key="5">
    <source>
        <dbReference type="PIRNR" id="PIRNR038471"/>
    </source>
</evidence>
<protein>
    <recommendedName>
        <fullName evidence="2 5">Cell shape-determining protein MreC</fullName>
    </recommendedName>
    <alternativeName>
        <fullName evidence="4 5">Cell shape protein MreC</fullName>
    </alternativeName>
</protein>
<evidence type="ECO:0000256" key="3">
    <source>
        <dbReference type="ARBA" id="ARBA00022960"/>
    </source>
</evidence>
<reference evidence="9 10" key="1">
    <citation type="submission" date="2017-09" db="EMBL/GenBank/DDBJ databases">
        <title>Depth-based differentiation of microbial function through sediment-hosted aquifers and enrichment of novel symbionts in the deep terrestrial subsurface.</title>
        <authorList>
            <person name="Probst A.J."/>
            <person name="Ladd B."/>
            <person name="Jarett J.K."/>
            <person name="Geller-Mcgrath D.E."/>
            <person name="Sieber C.M."/>
            <person name="Emerson J.B."/>
            <person name="Anantharaman K."/>
            <person name="Thomas B.C."/>
            <person name="Malmstrom R."/>
            <person name="Stieglmeier M."/>
            <person name="Klingl A."/>
            <person name="Woyke T."/>
            <person name="Ryan C.M."/>
            <person name="Banfield J.F."/>
        </authorList>
    </citation>
    <scope>NUCLEOTIDE SEQUENCE [LARGE SCALE GENOMIC DNA]</scope>
    <source>
        <strain evidence="9">CG_4_10_14_0_8_um_filter_42_10</strain>
    </source>
</reference>
<dbReference type="PANTHER" id="PTHR34138:SF1">
    <property type="entry name" value="CELL SHAPE-DETERMINING PROTEIN MREC"/>
    <property type="match status" value="1"/>
</dbReference>
<evidence type="ECO:0000256" key="6">
    <source>
        <dbReference type="SAM" id="Coils"/>
    </source>
</evidence>
<dbReference type="AlphaFoldDB" id="A0A2M7RG13"/>
<keyword evidence="3 5" id="KW-0133">Cell shape</keyword>
<evidence type="ECO:0000256" key="4">
    <source>
        <dbReference type="ARBA" id="ARBA00032089"/>
    </source>
</evidence>
<evidence type="ECO:0000259" key="8">
    <source>
        <dbReference type="Pfam" id="PF04085"/>
    </source>
</evidence>
<dbReference type="InterPro" id="IPR042177">
    <property type="entry name" value="Cell/Rod_1"/>
</dbReference>
<organism evidence="9 10">
    <name type="scientific">Candidatus Kerfeldbacteria bacterium CG_4_10_14_0_8_um_filter_42_10</name>
    <dbReference type="NCBI Taxonomy" id="2014248"/>
    <lineage>
        <taxon>Bacteria</taxon>
        <taxon>Candidatus Kerfeldiibacteriota</taxon>
    </lineage>
</organism>
<dbReference type="InterPro" id="IPR042175">
    <property type="entry name" value="Cell/Rod_MreC_2"/>
</dbReference>
<dbReference type="Gene3D" id="2.40.10.350">
    <property type="entry name" value="Rod shape-determining protein MreC, domain 2"/>
    <property type="match status" value="1"/>
</dbReference>
<evidence type="ECO:0000256" key="2">
    <source>
        <dbReference type="ARBA" id="ARBA00013855"/>
    </source>
</evidence>
<proteinExistence type="inferred from homology"/>
<name>A0A2M7RG13_9BACT</name>
<keyword evidence="6" id="KW-0175">Coiled coil</keyword>
<dbReference type="PANTHER" id="PTHR34138">
    <property type="entry name" value="CELL SHAPE-DETERMINING PROTEIN MREC"/>
    <property type="match status" value="1"/>
</dbReference>
<dbReference type="InterPro" id="IPR007221">
    <property type="entry name" value="MreC"/>
</dbReference>